<dbReference type="Proteomes" id="UP000027451">
    <property type="component" value="Unassembled WGS sequence"/>
</dbReference>
<evidence type="ECO:0000313" key="2">
    <source>
        <dbReference type="Proteomes" id="UP000027451"/>
    </source>
</evidence>
<keyword evidence="2" id="KW-1185">Reference proteome</keyword>
<organism evidence="1 2">
    <name type="scientific">Caballeronia zhejiangensis</name>
    <dbReference type="NCBI Taxonomy" id="871203"/>
    <lineage>
        <taxon>Bacteria</taxon>
        <taxon>Pseudomonadati</taxon>
        <taxon>Pseudomonadota</taxon>
        <taxon>Betaproteobacteria</taxon>
        <taxon>Burkholderiales</taxon>
        <taxon>Burkholderiaceae</taxon>
        <taxon>Caballeronia</taxon>
    </lineage>
</organism>
<dbReference type="Gene3D" id="2.60.120.10">
    <property type="entry name" value="Jelly Rolls"/>
    <property type="match status" value="1"/>
</dbReference>
<evidence type="ECO:0000313" key="1">
    <source>
        <dbReference type="EMBL" id="KDR26089.1"/>
    </source>
</evidence>
<dbReference type="AlphaFoldDB" id="A0A656QCU3"/>
<dbReference type="InterPro" id="IPR011051">
    <property type="entry name" value="RmlC_Cupin_sf"/>
</dbReference>
<dbReference type="RefSeq" id="WP_033536619.1">
    <property type="nucleotide sequence ID" value="NZ_JFHD01000038.1"/>
</dbReference>
<keyword evidence="1" id="KW-0560">Oxidoreductase</keyword>
<keyword evidence="1" id="KW-0223">Dioxygenase</keyword>
<reference evidence="1 2" key="1">
    <citation type="submission" date="2014-03" db="EMBL/GenBank/DDBJ databases">
        <title>Draft Genome Sequences of Four Burkholderia Strains.</title>
        <authorList>
            <person name="Liu X.Y."/>
            <person name="Li C.X."/>
            <person name="Xu J.H."/>
        </authorList>
    </citation>
    <scope>NUCLEOTIDE SEQUENCE [LARGE SCALE GENOMIC DNA]</scope>
    <source>
        <strain evidence="1 2">OP-1</strain>
    </source>
</reference>
<proteinExistence type="predicted"/>
<gene>
    <name evidence="1" type="ORF">BG60_24170</name>
</gene>
<name>A0A656QCU3_9BURK</name>
<accession>A0A656QCU3</accession>
<dbReference type="InterPro" id="IPR014710">
    <property type="entry name" value="RmlC-like_jellyroll"/>
</dbReference>
<dbReference type="OrthoDB" id="8442236at2"/>
<dbReference type="GO" id="GO:0051213">
    <property type="term" value="F:dioxygenase activity"/>
    <property type="evidence" value="ECO:0007669"/>
    <property type="project" value="UniProtKB-KW"/>
</dbReference>
<sequence>MQETVFGSLNGYSKGSIEIITGKAEHYAKSNVFAVAAGALPYEKVVVAKNLKYVIETLRAEGTSPWFSAAHDEFAVVMDGEVDVQFIDPTDGPLVDSAKEGTLRLDGEPKGKPMGRVHLQRGHQVLLPAGAAYRFTAVKMGVLLLQTILGENSVERWADICDR</sequence>
<protein>
    <submittedName>
        <fullName evidence="1">Hydroxyquinol 1,2-dioxygenase</fullName>
    </submittedName>
</protein>
<dbReference type="EMBL" id="JFHD01000038">
    <property type="protein sequence ID" value="KDR26089.1"/>
    <property type="molecule type" value="Genomic_DNA"/>
</dbReference>
<comment type="caution">
    <text evidence="1">The sequence shown here is derived from an EMBL/GenBank/DDBJ whole genome shotgun (WGS) entry which is preliminary data.</text>
</comment>
<dbReference type="SUPFAM" id="SSF51182">
    <property type="entry name" value="RmlC-like cupins"/>
    <property type="match status" value="1"/>
</dbReference>